<dbReference type="EMBL" id="CADIKF010000063">
    <property type="protein sequence ID" value="CAB3769477.1"/>
    <property type="molecule type" value="Genomic_DNA"/>
</dbReference>
<sequence>MSVLKERPACPSEVVGAVIELVRAAFVAGNMPPAVDSDDLEQVIDALHVLRPACAEFAFFDGWLLLWREDWERAEETFRGLVAREVCMPASKGMLLQCMRARDVFGWQDDARRLADEHGDDDIGRLAKTFLAKDDLKRAVAAAHRTGRFIAPESALVLENADKTRDADTLPASSQSAGDLLATMQYMRI</sequence>
<keyword evidence="2" id="KW-1185">Reference proteome</keyword>
<organism evidence="1 2">
    <name type="scientific">Paraburkholderia solisilvae</name>
    <dbReference type="NCBI Taxonomy" id="624376"/>
    <lineage>
        <taxon>Bacteria</taxon>
        <taxon>Pseudomonadati</taxon>
        <taxon>Pseudomonadota</taxon>
        <taxon>Betaproteobacteria</taxon>
        <taxon>Burkholderiales</taxon>
        <taxon>Burkholderiaceae</taxon>
        <taxon>Paraburkholderia</taxon>
    </lineage>
</organism>
<dbReference type="RefSeq" id="WP_175114693.1">
    <property type="nucleotide sequence ID" value="NZ_CADIKF010000063.1"/>
</dbReference>
<dbReference type="AlphaFoldDB" id="A0A6J5EV49"/>
<evidence type="ECO:0000313" key="1">
    <source>
        <dbReference type="EMBL" id="CAB3769477.1"/>
    </source>
</evidence>
<dbReference type="Proteomes" id="UP000494329">
    <property type="component" value="Unassembled WGS sequence"/>
</dbReference>
<dbReference type="Pfam" id="PF09613">
    <property type="entry name" value="HrpB1_HrpK"/>
    <property type="match status" value="1"/>
</dbReference>
<evidence type="ECO:0000313" key="2">
    <source>
        <dbReference type="Proteomes" id="UP000494329"/>
    </source>
</evidence>
<proteinExistence type="predicted"/>
<protein>
    <recommendedName>
        <fullName evidence="3">Type III secretion protein HrpB1/HrpK</fullName>
    </recommendedName>
</protein>
<name>A0A6J5EV49_9BURK</name>
<reference evidence="1 2" key="1">
    <citation type="submission" date="2020-04" db="EMBL/GenBank/DDBJ databases">
        <authorList>
            <person name="De Canck E."/>
        </authorList>
    </citation>
    <scope>NUCLEOTIDE SEQUENCE [LARGE SCALE GENOMIC DNA]</scope>
    <source>
        <strain evidence="1 2">LMG 29739</strain>
    </source>
</reference>
<dbReference type="InterPro" id="IPR013394">
    <property type="entry name" value="T3SS_HrpB1/HrpK"/>
</dbReference>
<gene>
    <name evidence="1" type="ORF">LMG29739_05559</name>
</gene>
<accession>A0A6J5EV49</accession>
<evidence type="ECO:0008006" key="3">
    <source>
        <dbReference type="Google" id="ProtNLM"/>
    </source>
</evidence>